<dbReference type="CDD" id="cd23122">
    <property type="entry name" value="RING-H2_RHF2A"/>
    <property type="match status" value="1"/>
</dbReference>
<dbReference type="Proteomes" id="UP000275267">
    <property type="component" value="Unassembled WGS sequence"/>
</dbReference>
<dbReference type="SUPFAM" id="SSF57850">
    <property type="entry name" value="RING/U-box"/>
    <property type="match status" value="1"/>
</dbReference>
<dbReference type="Pfam" id="PF00515">
    <property type="entry name" value="TPR_1"/>
    <property type="match status" value="1"/>
</dbReference>
<gene>
    <name evidence="5" type="ORF">C2845_PM04G03220</name>
</gene>
<feature type="compositionally biased region" description="Polar residues" evidence="3">
    <location>
        <begin position="680"/>
        <end position="693"/>
    </location>
</feature>
<dbReference type="OrthoDB" id="245563at2759"/>
<feature type="compositionally biased region" description="Polar residues" evidence="3">
    <location>
        <begin position="791"/>
        <end position="811"/>
    </location>
</feature>
<dbReference type="InterPro" id="IPR019734">
    <property type="entry name" value="TPR_rpt"/>
</dbReference>
<evidence type="ECO:0000313" key="5">
    <source>
        <dbReference type="EMBL" id="RLM85392.1"/>
    </source>
</evidence>
<accession>A0A3L6QNF5</accession>
<keyword evidence="2" id="KW-0802">TPR repeat</keyword>
<feature type="region of interest" description="Disordered" evidence="3">
    <location>
        <begin position="651"/>
        <end position="697"/>
    </location>
</feature>
<comment type="caution">
    <text evidence="5">The sequence shown here is derived from an EMBL/GenBank/DDBJ whole genome shotgun (WGS) entry which is preliminary data.</text>
</comment>
<feature type="domain" description="RING-type" evidence="4">
    <location>
        <begin position="542"/>
        <end position="582"/>
    </location>
</feature>
<keyword evidence="1" id="KW-0863">Zinc-finger</keyword>
<dbReference type="Pfam" id="PF13639">
    <property type="entry name" value="zf-RING_2"/>
    <property type="match status" value="1"/>
</dbReference>
<dbReference type="STRING" id="4540.A0A3L6QNF5"/>
<feature type="region of interest" description="Disordered" evidence="3">
    <location>
        <begin position="785"/>
        <end position="828"/>
    </location>
</feature>
<sequence length="828" mass="90223">MMDPEMLRLAQEQMRRMSPDDLARMQQQLMSNPDLLRMASESMKNMKAEDLRRAAEQMNQTRPEDMRDMTEKLANTTPEEFAAMKAQADAQMSYAISGAKMLKKQGSELHNQGQYADAASKYKLAKDNLKNIPSSAAHTLQLQCTLNLMACYLKTGQFDECISQGSEVLTYDSSNVKAYYRRGQAYKELGKLEAAVSDLSKAHEISPEDETIAEVLRDTEEKLAREGGGVNMRKAVVIEEVVEDDTSQPSSSQRSSPGYTVSQPPESHQAVRPSQNYVSKSGTEGLSKLGVEGMSPELVKTATNMIGTMKPEELQKMFEVASSMNGTSSVGPNMGSNMPEMSPDMLKMASDMIGKMSPDELQNMMNFASQMGGPGGAARSSENNFQPSSRATTSNSPVGSSSQTISESPDELSNDQRMGQSSSSLPPSTADMQETMRNSMKDPATRQNMSPEMMANMSEQFGMKLSKEDAAKAQQAMSSLSPEDLDRMELFAEAAALIRAASIGERETEGGGMEATAARMEELSSAAAFVEGGVQDACDDACSICLEAFSDSDPSAVTSCKHEFHLQCILEWCQRTSQCPMCWQAISMKDPMSQELLEAVEEERNVQENHARTTIFRYPLLGDFEVPVDADDAEIEERIIQHLAAAAAIRRSHRHARREGRRSRSAAHGHPQTLFFPTAEATSGGSLSSNSRQEGVHEHAPAVIFARPFPTVDSTEETGADTSVPETSLANNGPVVSNNRYKDSITNWKERWFTQKNTISNLGSEVRREVNAGIAAVSRMMERLETRDGTGPSSTSATNVHSALDTNNQGASPPKVATVGNDASSSAT</sequence>
<reference evidence="6" key="1">
    <citation type="journal article" date="2019" name="Nat. Commun.">
        <title>The genome of broomcorn millet.</title>
        <authorList>
            <person name="Zou C."/>
            <person name="Miki D."/>
            <person name="Li D."/>
            <person name="Tang Q."/>
            <person name="Xiao L."/>
            <person name="Rajput S."/>
            <person name="Deng P."/>
            <person name="Jia W."/>
            <person name="Huang R."/>
            <person name="Zhang M."/>
            <person name="Sun Y."/>
            <person name="Hu J."/>
            <person name="Fu X."/>
            <person name="Schnable P.S."/>
            <person name="Li F."/>
            <person name="Zhang H."/>
            <person name="Feng B."/>
            <person name="Zhu X."/>
            <person name="Liu R."/>
            <person name="Schnable J.C."/>
            <person name="Zhu J.-K."/>
            <person name="Zhang H."/>
        </authorList>
    </citation>
    <scope>NUCLEOTIDE SEQUENCE [LARGE SCALE GENOMIC DNA]</scope>
</reference>
<dbReference type="GO" id="GO:0005737">
    <property type="term" value="C:cytoplasm"/>
    <property type="evidence" value="ECO:0007669"/>
    <property type="project" value="UniProtKB-ARBA"/>
</dbReference>
<dbReference type="InterPro" id="IPR013083">
    <property type="entry name" value="Znf_RING/FYVE/PHD"/>
</dbReference>
<dbReference type="SMART" id="SM00028">
    <property type="entry name" value="TPR"/>
    <property type="match status" value="3"/>
</dbReference>
<keyword evidence="1" id="KW-0862">Zinc</keyword>
<dbReference type="GO" id="GO:0008270">
    <property type="term" value="F:zinc ion binding"/>
    <property type="evidence" value="ECO:0007669"/>
    <property type="project" value="UniProtKB-KW"/>
</dbReference>
<dbReference type="PANTHER" id="PTHR48433">
    <property type="entry name" value="OUTER ENVELOPE PROTEIN 61-LIKE"/>
    <property type="match status" value="1"/>
</dbReference>
<feature type="compositionally biased region" description="Polar residues" evidence="3">
    <location>
        <begin position="380"/>
        <end position="407"/>
    </location>
</feature>
<proteinExistence type="predicted"/>
<dbReference type="PANTHER" id="PTHR48433:SF1">
    <property type="entry name" value="OUTER ENVELOPE PROTEIN 61-LIKE"/>
    <property type="match status" value="1"/>
</dbReference>
<dbReference type="PROSITE" id="PS50089">
    <property type="entry name" value="ZF_RING_2"/>
    <property type="match status" value="1"/>
</dbReference>
<dbReference type="PROSITE" id="PS50293">
    <property type="entry name" value="TPR_REGION"/>
    <property type="match status" value="1"/>
</dbReference>
<feature type="compositionally biased region" description="Polar residues" evidence="3">
    <location>
        <begin position="720"/>
        <end position="735"/>
    </location>
</feature>
<dbReference type="AlphaFoldDB" id="A0A3L6QNF5"/>
<dbReference type="InterPro" id="IPR053319">
    <property type="entry name" value="OEP61"/>
</dbReference>
<evidence type="ECO:0000259" key="4">
    <source>
        <dbReference type="PROSITE" id="PS50089"/>
    </source>
</evidence>
<feature type="region of interest" description="Disordered" evidence="3">
    <location>
        <begin position="241"/>
        <end position="292"/>
    </location>
</feature>
<evidence type="ECO:0000256" key="1">
    <source>
        <dbReference type="PROSITE-ProRule" id="PRU00175"/>
    </source>
</evidence>
<feature type="compositionally biased region" description="Low complexity" evidence="3">
    <location>
        <begin position="247"/>
        <end position="257"/>
    </location>
</feature>
<keyword evidence="1" id="KW-0479">Metal-binding</keyword>
<dbReference type="Gene3D" id="1.25.40.10">
    <property type="entry name" value="Tetratricopeptide repeat domain"/>
    <property type="match status" value="1"/>
</dbReference>
<dbReference type="SUPFAM" id="SSF48452">
    <property type="entry name" value="TPR-like"/>
    <property type="match status" value="1"/>
</dbReference>
<evidence type="ECO:0000256" key="3">
    <source>
        <dbReference type="SAM" id="MobiDB-lite"/>
    </source>
</evidence>
<feature type="compositionally biased region" description="Basic residues" evidence="3">
    <location>
        <begin position="651"/>
        <end position="667"/>
    </location>
</feature>
<evidence type="ECO:0000313" key="6">
    <source>
        <dbReference type="Proteomes" id="UP000275267"/>
    </source>
</evidence>
<feature type="compositionally biased region" description="Polar residues" evidence="3">
    <location>
        <begin position="415"/>
        <end position="433"/>
    </location>
</feature>
<dbReference type="InterPro" id="IPR011990">
    <property type="entry name" value="TPR-like_helical_dom_sf"/>
</dbReference>
<name>A0A3L6QNF5_PANMI</name>
<feature type="region of interest" description="Disordered" evidence="3">
    <location>
        <begin position="366"/>
        <end position="433"/>
    </location>
</feature>
<dbReference type="FunFam" id="3.30.40.10:FF:000473">
    <property type="entry name" value="E3 ubiquitin-protein ligase RHF2A"/>
    <property type="match status" value="1"/>
</dbReference>
<evidence type="ECO:0000256" key="2">
    <source>
        <dbReference type="PROSITE-ProRule" id="PRU00339"/>
    </source>
</evidence>
<dbReference type="EMBL" id="PQIB02000011">
    <property type="protein sequence ID" value="RLM85392.1"/>
    <property type="molecule type" value="Genomic_DNA"/>
</dbReference>
<feature type="region of interest" description="Disordered" evidence="3">
    <location>
        <begin position="710"/>
        <end position="735"/>
    </location>
</feature>
<dbReference type="InterPro" id="IPR001841">
    <property type="entry name" value="Znf_RING"/>
</dbReference>
<keyword evidence="6" id="KW-1185">Reference proteome</keyword>
<organism evidence="5 6">
    <name type="scientific">Panicum miliaceum</name>
    <name type="common">Proso millet</name>
    <name type="synonym">Broomcorn millet</name>
    <dbReference type="NCBI Taxonomy" id="4540"/>
    <lineage>
        <taxon>Eukaryota</taxon>
        <taxon>Viridiplantae</taxon>
        <taxon>Streptophyta</taxon>
        <taxon>Embryophyta</taxon>
        <taxon>Tracheophyta</taxon>
        <taxon>Spermatophyta</taxon>
        <taxon>Magnoliopsida</taxon>
        <taxon>Liliopsida</taxon>
        <taxon>Poales</taxon>
        <taxon>Poaceae</taxon>
        <taxon>PACMAD clade</taxon>
        <taxon>Panicoideae</taxon>
        <taxon>Panicodae</taxon>
        <taxon>Paniceae</taxon>
        <taxon>Panicinae</taxon>
        <taxon>Panicum</taxon>
        <taxon>Panicum sect. Panicum</taxon>
    </lineage>
</organism>
<dbReference type="SMART" id="SM00184">
    <property type="entry name" value="RING"/>
    <property type="match status" value="1"/>
</dbReference>
<dbReference type="PROSITE" id="PS50005">
    <property type="entry name" value="TPR"/>
    <property type="match status" value="1"/>
</dbReference>
<feature type="repeat" description="TPR" evidence="2">
    <location>
        <begin position="176"/>
        <end position="209"/>
    </location>
</feature>
<dbReference type="Gene3D" id="3.30.40.10">
    <property type="entry name" value="Zinc/RING finger domain, C3HC4 (zinc finger)"/>
    <property type="match status" value="1"/>
</dbReference>
<protein>
    <submittedName>
        <fullName evidence="5">Outer envelope protein 61</fullName>
    </submittedName>
</protein>
<feature type="compositionally biased region" description="Polar residues" evidence="3">
    <location>
        <begin position="258"/>
        <end position="284"/>
    </location>
</feature>